<feature type="transmembrane region" description="Helical" evidence="7">
    <location>
        <begin position="109"/>
        <end position="128"/>
    </location>
</feature>
<keyword evidence="2" id="KW-0813">Transport</keyword>
<evidence type="ECO:0000313" key="8">
    <source>
        <dbReference type="EMBL" id="NJO99501.1"/>
    </source>
</evidence>
<dbReference type="Proteomes" id="UP000746535">
    <property type="component" value="Unassembled WGS sequence"/>
</dbReference>
<evidence type="ECO:0000256" key="2">
    <source>
        <dbReference type="ARBA" id="ARBA00022448"/>
    </source>
</evidence>
<feature type="transmembrane region" description="Helical" evidence="7">
    <location>
        <begin position="21"/>
        <end position="41"/>
    </location>
</feature>
<dbReference type="PANTHER" id="PTHR23517">
    <property type="entry name" value="RESISTANCE PROTEIN MDTM, PUTATIVE-RELATED-RELATED"/>
    <property type="match status" value="1"/>
</dbReference>
<dbReference type="EMBL" id="JAAVJI010000001">
    <property type="protein sequence ID" value="NJO99501.1"/>
    <property type="molecule type" value="Genomic_DNA"/>
</dbReference>
<dbReference type="Pfam" id="PF07690">
    <property type="entry name" value="MFS_1"/>
    <property type="match status" value="1"/>
</dbReference>
<evidence type="ECO:0000256" key="5">
    <source>
        <dbReference type="ARBA" id="ARBA00022989"/>
    </source>
</evidence>
<organism evidence="8 9">
    <name type="scientific">Pseudomonas quercus</name>
    <dbReference type="NCBI Taxonomy" id="2722792"/>
    <lineage>
        <taxon>Bacteria</taxon>
        <taxon>Pseudomonadati</taxon>
        <taxon>Pseudomonadota</taxon>
        <taxon>Gammaproteobacteria</taxon>
        <taxon>Pseudomonadales</taxon>
        <taxon>Pseudomonadaceae</taxon>
        <taxon>Pseudomonas</taxon>
    </lineage>
</organism>
<evidence type="ECO:0000256" key="6">
    <source>
        <dbReference type="ARBA" id="ARBA00023136"/>
    </source>
</evidence>
<feature type="transmembrane region" description="Helical" evidence="7">
    <location>
        <begin position="56"/>
        <end position="78"/>
    </location>
</feature>
<keyword evidence="6 7" id="KW-0472">Membrane</keyword>
<keyword evidence="3" id="KW-1003">Cell membrane</keyword>
<comment type="caution">
    <text evidence="8">The sequence shown here is derived from an EMBL/GenBank/DDBJ whole genome shotgun (WGS) entry which is preliminary data.</text>
</comment>
<comment type="subcellular location">
    <subcellularLocation>
        <location evidence="1">Cell membrane</location>
        <topology evidence="1">Multi-pass membrane protein</topology>
    </subcellularLocation>
</comment>
<feature type="transmembrane region" description="Helical" evidence="7">
    <location>
        <begin position="312"/>
        <end position="337"/>
    </location>
</feature>
<evidence type="ECO:0000256" key="7">
    <source>
        <dbReference type="SAM" id="Phobius"/>
    </source>
</evidence>
<dbReference type="InterPro" id="IPR036259">
    <property type="entry name" value="MFS_trans_sf"/>
</dbReference>
<keyword evidence="5 7" id="KW-1133">Transmembrane helix</keyword>
<feature type="transmembrane region" description="Helical" evidence="7">
    <location>
        <begin position="174"/>
        <end position="194"/>
    </location>
</feature>
<accession>A0ABX0Y8D6</accession>
<feature type="transmembrane region" description="Helical" evidence="7">
    <location>
        <begin position="215"/>
        <end position="237"/>
    </location>
</feature>
<keyword evidence="9" id="KW-1185">Reference proteome</keyword>
<reference evidence="8 9" key="1">
    <citation type="submission" date="2020-03" db="EMBL/GenBank/DDBJ databases">
        <authorList>
            <person name="Wang L."/>
            <person name="He N."/>
            <person name="Li Y."/>
            <person name="Fang Y."/>
            <person name="Zhang F."/>
        </authorList>
    </citation>
    <scope>NUCLEOTIDE SEQUENCE [LARGE SCALE GENOMIC DNA]</scope>
    <source>
        <strain evidence="9">hsmgli-8</strain>
    </source>
</reference>
<feature type="transmembrane region" description="Helical" evidence="7">
    <location>
        <begin position="148"/>
        <end position="168"/>
    </location>
</feature>
<feature type="transmembrane region" description="Helical" evidence="7">
    <location>
        <begin position="349"/>
        <end position="371"/>
    </location>
</feature>
<dbReference type="Gene3D" id="1.20.1250.20">
    <property type="entry name" value="MFS general substrate transporter like domains"/>
    <property type="match status" value="1"/>
</dbReference>
<evidence type="ECO:0000256" key="3">
    <source>
        <dbReference type="ARBA" id="ARBA00022475"/>
    </source>
</evidence>
<dbReference type="PANTHER" id="PTHR23517:SF2">
    <property type="entry name" value="MULTIDRUG RESISTANCE PROTEIN MDTH"/>
    <property type="match status" value="1"/>
</dbReference>
<evidence type="ECO:0000256" key="4">
    <source>
        <dbReference type="ARBA" id="ARBA00022692"/>
    </source>
</evidence>
<feature type="transmembrane region" description="Helical" evidence="7">
    <location>
        <begin position="377"/>
        <end position="398"/>
    </location>
</feature>
<evidence type="ECO:0000256" key="1">
    <source>
        <dbReference type="ARBA" id="ARBA00004651"/>
    </source>
</evidence>
<feature type="transmembrane region" description="Helical" evidence="7">
    <location>
        <begin position="85"/>
        <end position="103"/>
    </location>
</feature>
<proteinExistence type="predicted"/>
<feature type="transmembrane region" description="Helical" evidence="7">
    <location>
        <begin position="289"/>
        <end position="306"/>
    </location>
</feature>
<gene>
    <name evidence="8" type="ORF">HBH25_01290</name>
</gene>
<dbReference type="RefSeq" id="WP_168080709.1">
    <property type="nucleotide sequence ID" value="NZ_JAAVJI010000001.1"/>
</dbReference>
<name>A0ABX0Y8D6_9PSED</name>
<feature type="transmembrane region" description="Helical" evidence="7">
    <location>
        <begin position="257"/>
        <end position="277"/>
    </location>
</feature>
<dbReference type="InterPro" id="IPR050171">
    <property type="entry name" value="MFS_Transporters"/>
</dbReference>
<dbReference type="InterPro" id="IPR011701">
    <property type="entry name" value="MFS"/>
</dbReference>
<sequence>MTQLSPSGTWSSVRALPHSTLRLLVAMAIARTASFMIWPFIAVSMHTRFGTPLTDIGAQVALGAVLSIALAPLSGVLGDRLNVRHLMLAGCALCMGGYGLMGLQPSQASYFMAIIIFALAQSVLEPLLRVLLSDTLNTDAQRTFVFHVRYYLINCAAAIGPLAGLWFANHANDGVFAIAVCANAVLACAIFSATRRRHGQPAKAASAPLAQVLRAVLGSRLLLAIIALNFFLVLLYAQLDEPLTFHLLQLKAPDINHLIALMSMTNAGVVLVVHVWLMPRLIALADKTAYVIALACMMVAHGLIAANMEAWWAGLMLAVVFATMAEIVVMPLFGTLIDRLAPAGMRGSFIGISMLAGLGAALSPWLGALAITHVGGMAWFSLLALACVPIGVLGYRVLRGSAATPETVPAP</sequence>
<protein>
    <submittedName>
        <fullName evidence="8">MFS transporter</fullName>
    </submittedName>
</protein>
<dbReference type="SUPFAM" id="SSF103473">
    <property type="entry name" value="MFS general substrate transporter"/>
    <property type="match status" value="1"/>
</dbReference>
<keyword evidence="4 7" id="KW-0812">Transmembrane</keyword>
<evidence type="ECO:0000313" key="9">
    <source>
        <dbReference type="Proteomes" id="UP000746535"/>
    </source>
</evidence>